<dbReference type="PANTHER" id="PTHR11267:SF181">
    <property type="entry name" value="OPTOMOTOR-BLIND PROTEIN"/>
    <property type="match status" value="1"/>
</dbReference>
<keyword evidence="6" id="KW-0812">Transmembrane</keyword>
<dbReference type="Proteomes" id="UP000440578">
    <property type="component" value="Unassembled WGS sequence"/>
</dbReference>
<dbReference type="InterPro" id="IPR001699">
    <property type="entry name" value="TF_T-box"/>
</dbReference>
<dbReference type="SUPFAM" id="SSF49417">
    <property type="entry name" value="p53-like transcription factors"/>
    <property type="match status" value="1"/>
</dbReference>
<evidence type="ECO:0000256" key="3">
    <source>
        <dbReference type="ARBA" id="ARBA00023163"/>
    </source>
</evidence>
<feature type="transmembrane region" description="Helical" evidence="6">
    <location>
        <begin position="18"/>
        <end position="37"/>
    </location>
</feature>
<dbReference type="InterPro" id="IPR008967">
    <property type="entry name" value="p53-like_TF_DNA-bd_sf"/>
</dbReference>
<name>A0A6A4VE84_AMPAM</name>
<evidence type="ECO:0000256" key="4">
    <source>
        <dbReference type="ARBA" id="ARBA00023242"/>
    </source>
</evidence>
<dbReference type="PRINTS" id="PR00937">
    <property type="entry name" value="TBOX"/>
</dbReference>
<dbReference type="InterPro" id="IPR036960">
    <property type="entry name" value="T-box_sf"/>
</dbReference>
<dbReference type="PROSITE" id="PS50252">
    <property type="entry name" value="TBOX_3"/>
    <property type="match status" value="1"/>
</dbReference>
<sequence length="277" mass="31538">MKCNIIFSIWEQGAFRVLLGQLVYKLSVLIYIFLFCGRKMFPTIRLRVSGLEKTCLYAMCLEFVQVHDIKFRYIHGDWKQTSTARADPPPTAVYVHPKSYQMGAYWMSEAICFDDVKITNDKTAGPSMVSSGLLKQRVGHLGVSPGAHYTVHTTQCTLHSAHYTVHTTQCTLHSAHYTVHTTQRTLHSAHYTAHTTQRTLHSAHYTVHTTHYTLHTTQCCVDHCVPCWSHRRLVGSCKRRVGKFSLVYCTTPASFITAKSQNVCTSSQSRRGPWKLR</sequence>
<dbReference type="InterPro" id="IPR046360">
    <property type="entry name" value="T-box_DNA-bd"/>
</dbReference>
<dbReference type="GO" id="GO:0005634">
    <property type="term" value="C:nucleus"/>
    <property type="evidence" value="ECO:0007669"/>
    <property type="project" value="UniProtKB-SubCell"/>
</dbReference>
<keyword evidence="3" id="KW-0804">Transcription</keyword>
<evidence type="ECO:0000259" key="7">
    <source>
        <dbReference type="PROSITE" id="PS50252"/>
    </source>
</evidence>
<keyword evidence="9" id="KW-1185">Reference proteome</keyword>
<dbReference type="GO" id="GO:0001708">
    <property type="term" value="P:cell fate specification"/>
    <property type="evidence" value="ECO:0007669"/>
    <property type="project" value="TreeGrafter"/>
</dbReference>
<gene>
    <name evidence="8" type="primary">byn</name>
    <name evidence="8" type="ORF">FJT64_011936</name>
</gene>
<dbReference type="EMBL" id="VIIS01001996">
    <property type="protein sequence ID" value="KAF0289854.1"/>
    <property type="molecule type" value="Genomic_DNA"/>
</dbReference>
<keyword evidence="1" id="KW-0805">Transcription regulation</keyword>
<keyword evidence="2 5" id="KW-0238">DNA-binding</keyword>
<comment type="caution">
    <text evidence="8">The sequence shown here is derived from an EMBL/GenBank/DDBJ whole genome shotgun (WGS) entry which is preliminary data.</text>
</comment>
<dbReference type="OrthoDB" id="7442607at2759"/>
<comment type="subcellular location">
    <subcellularLocation>
        <location evidence="5">Nucleus</location>
    </subcellularLocation>
</comment>
<dbReference type="SMART" id="SM00425">
    <property type="entry name" value="TBOX"/>
    <property type="match status" value="1"/>
</dbReference>
<feature type="domain" description="T-box" evidence="7">
    <location>
        <begin position="37"/>
        <end position="162"/>
    </location>
</feature>
<dbReference type="Pfam" id="PF00907">
    <property type="entry name" value="T-box"/>
    <property type="match status" value="1"/>
</dbReference>
<dbReference type="GO" id="GO:0000978">
    <property type="term" value="F:RNA polymerase II cis-regulatory region sequence-specific DNA binding"/>
    <property type="evidence" value="ECO:0007669"/>
    <property type="project" value="InterPro"/>
</dbReference>
<dbReference type="GO" id="GO:0045893">
    <property type="term" value="P:positive regulation of DNA-templated transcription"/>
    <property type="evidence" value="ECO:0007669"/>
    <property type="project" value="InterPro"/>
</dbReference>
<accession>A0A6A4VE84</accession>
<evidence type="ECO:0000313" key="9">
    <source>
        <dbReference type="Proteomes" id="UP000440578"/>
    </source>
</evidence>
<dbReference type="GO" id="GO:0000981">
    <property type="term" value="F:DNA-binding transcription factor activity, RNA polymerase II-specific"/>
    <property type="evidence" value="ECO:0007669"/>
    <property type="project" value="TreeGrafter"/>
</dbReference>
<dbReference type="Gene3D" id="2.60.40.820">
    <property type="entry name" value="Transcription factor, T-box"/>
    <property type="match status" value="1"/>
</dbReference>
<reference evidence="8 9" key="1">
    <citation type="submission" date="2019-07" db="EMBL/GenBank/DDBJ databases">
        <title>Draft genome assembly of a fouling barnacle, Amphibalanus amphitrite (Darwin, 1854): The first reference genome for Thecostraca.</title>
        <authorList>
            <person name="Kim W."/>
        </authorList>
    </citation>
    <scope>NUCLEOTIDE SEQUENCE [LARGE SCALE GENOMIC DNA]</scope>
    <source>
        <strain evidence="8">SNU_AA5</strain>
        <tissue evidence="8">Soma without cirri and trophi</tissue>
    </source>
</reference>
<protein>
    <submittedName>
        <fullName evidence="8">T-related protein</fullName>
    </submittedName>
</protein>
<evidence type="ECO:0000256" key="1">
    <source>
        <dbReference type="ARBA" id="ARBA00023015"/>
    </source>
</evidence>
<keyword evidence="6" id="KW-0472">Membrane</keyword>
<evidence type="ECO:0000256" key="2">
    <source>
        <dbReference type="ARBA" id="ARBA00023125"/>
    </source>
</evidence>
<dbReference type="AlphaFoldDB" id="A0A6A4VE84"/>
<dbReference type="PANTHER" id="PTHR11267">
    <property type="entry name" value="T-BOX PROTEIN-RELATED"/>
    <property type="match status" value="1"/>
</dbReference>
<comment type="caution">
    <text evidence="5">Lacks conserved residue(s) required for the propagation of feature annotation.</text>
</comment>
<evidence type="ECO:0000256" key="5">
    <source>
        <dbReference type="PROSITE-ProRule" id="PRU00201"/>
    </source>
</evidence>
<keyword evidence="4 5" id="KW-0539">Nucleus</keyword>
<evidence type="ECO:0000313" key="8">
    <source>
        <dbReference type="EMBL" id="KAF0289854.1"/>
    </source>
</evidence>
<keyword evidence="6" id="KW-1133">Transmembrane helix</keyword>
<dbReference type="GO" id="GO:0000785">
    <property type="term" value="C:chromatin"/>
    <property type="evidence" value="ECO:0007669"/>
    <property type="project" value="TreeGrafter"/>
</dbReference>
<evidence type="ECO:0000256" key="6">
    <source>
        <dbReference type="SAM" id="Phobius"/>
    </source>
</evidence>
<organism evidence="8 9">
    <name type="scientific">Amphibalanus amphitrite</name>
    <name type="common">Striped barnacle</name>
    <name type="synonym">Balanus amphitrite</name>
    <dbReference type="NCBI Taxonomy" id="1232801"/>
    <lineage>
        <taxon>Eukaryota</taxon>
        <taxon>Metazoa</taxon>
        <taxon>Ecdysozoa</taxon>
        <taxon>Arthropoda</taxon>
        <taxon>Crustacea</taxon>
        <taxon>Multicrustacea</taxon>
        <taxon>Cirripedia</taxon>
        <taxon>Thoracica</taxon>
        <taxon>Thoracicalcarea</taxon>
        <taxon>Balanomorpha</taxon>
        <taxon>Balanoidea</taxon>
        <taxon>Balanidae</taxon>
        <taxon>Amphibalaninae</taxon>
        <taxon>Amphibalanus</taxon>
    </lineage>
</organism>
<proteinExistence type="predicted"/>